<dbReference type="KEGG" id="pzu:PHZ_c0359"/>
<dbReference type="InterPro" id="IPR038765">
    <property type="entry name" value="Papain-like_cys_pep_sf"/>
</dbReference>
<accession>B4RDS4</accession>
<dbReference type="InterPro" id="IPR041382">
    <property type="entry name" value="SH3_16"/>
</dbReference>
<dbReference type="eggNOG" id="COG0791">
    <property type="taxonomic scope" value="Bacteria"/>
</dbReference>
<evidence type="ECO:0000313" key="6">
    <source>
        <dbReference type="EMBL" id="ACG76773.1"/>
    </source>
</evidence>
<comment type="similarity">
    <text evidence="1">Belongs to the peptidase C40 family.</text>
</comment>
<proteinExistence type="inferred from homology"/>
<dbReference type="SUPFAM" id="SSF54001">
    <property type="entry name" value="Cysteine proteinases"/>
    <property type="match status" value="1"/>
</dbReference>
<reference evidence="6 7" key="1">
    <citation type="journal article" date="2008" name="BMC Genomics">
        <title>Complete genome of Phenylobacterium zucineum - a novel facultative intracellular bacterium isolated from human erythroleukemia cell line K562.</title>
        <authorList>
            <person name="Luo Y."/>
            <person name="Xu X."/>
            <person name="Ding Z."/>
            <person name="Liu Z."/>
            <person name="Zhang B."/>
            <person name="Yan Z."/>
            <person name="Sun J."/>
            <person name="Hu S."/>
            <person name="Hu X."/>
        </authorList>
    </citation>
    <scope>NUCLEOTIDE SEQUENCE [LARGE SCALE GENOMIC DNA]</scope>
    <source>
        <strain evidence="6 7">HLK1</strain>
    </source>
</reference>
<dbReference type="MEROPS" id="C40.001"/>
<evidence type="ECO:0000256" key="2">
    <source>
        <dbReference type="ARBA" id="ARBA00022670"/>
    </source>
</evidence>
<evidence type="ECO:0000259" key="5">
    <source>
        <dbReference type="PROSITE" id="PS51935"/>
    </source>
</evidence>
<dbReference type="Pfam" id="PF00877">
    <property type="entry name" value="NLPC_P60"/>
    <property type="match status" value="1"/>
</dbReference>
<dbReference type="InterPro" id="IPR051794">
    <property type="entry name" value="PG_Endopeptidase_C40"/>
</dbReference>
<dbReference type="EMBL" id="CP000747">
    <property type="protein sequence ID" value="ACG76773.1"/>
    <property type="molecule type" value="Genomic_DNA"/>
</dbReference>
<dbReference type="OrthoDB" id="9813368at2"/>
<evidence type="ECO:0000256" key="4">
    <source>
        <dbReference type="ARBA" id="ARBA00022807"/>
    </source>
</evidence>
<dbReference type="InterPro" id="IPR000064">
    <property type="entry name" value="NLP_P60_dom"/>
</dbReference>
<gene>
    <name evidence="6" type="ordered locus">PHZ_c0359</name>
</gene>
<keyword evidence="3 6" id="KW-0378">Hydrolase</keyword>
<protein>
    <submittedName>
        <fullName evidence="6">Cell wall-associated hydrolase</fullName>
    </submittedName>
</protein>
<organism evidence="6 7">
    <name type="scientific">Phenylobacterium zucineum (strain HLK1)</name>
    <dbReference type="NCBI Taxonomy" id="450851"/>
    <lineage>
        <taxon>Bacteria</taxon>
        <taxon>Pseudomonadati</taxon>
        <taxon>Pseudomonadota</taxon>
        <taxon>Alphaproteobacteria</taxon>
        <taxon>Caulobacterales</taxon>
        <taxon>Caulobacteraceae</taxon>
        <taxon>Phenylobacterium</taxon>
    </lineage>
</organism>
<dbReference type="STRING" id="450851.PHZ_c0359"/>
<dbReference type="GO" id="GO:0006508">
    <property type="term" value="P:proteolysis"/>
    <property type="evidence" value="ECO:0007669"/>
    <property type="project" value="UniProtKB-KW"/>
</dbReference>
<evidence type="ECO:0000313" key="7">
    <source>
        <dbReference type="Proteomes" id="UP000001868"/>
    </source>
</evidence>
<keyword evidence="4" id="KW-0788">Thiol protease</keyword>
<dbReference type="RefSeq" id="WP_012520921.1">
    <property type="nucleotide sequence ID" value="NC_011144.1"/>
</dbReference>
<name>B4RDS4_PHEZH</name>
<evidence type="ECO:0000256" key="3">
    <source>
        <dbReference type="ARBA" id="ARBA00022801"/>
    </source>
</evidence>
<dbReference type="Pfam" id="PF18348">
    <property type="entry name" value="SH3_16"/>
    <property type="match status" value="1"/>
</dbReference>
<dbReference type="Gene3D" id="2.30.30.40">
    <property type="entry name" value="SH3 Domains"/>
    <property type="match status" value="1"/>
</dbReference>
<dbReference type="Proteomes" id="UP000001868">
    <property type="component" value="Chromosome"/>
</dbReference>
<keyword evidence="7" id="KW-1185">Reference proteome</keyword>
<dbReference type="HOGENOM" id="CLU_016043_13_3_5"/>
<dbReference type="GO" id="GO:0008234">
    <property type="term" value="F:cysteine-type peptidase activity"/>
    <property type="evidence" value="ECO:0007669"/>
    <property type="project" value="UniProtKB-KW"/>
</dbReference>
<evidence type="ECO:0000256" key="1">
    <source>
        <dbReference type="ARBA" id="ARBA00007074"/>
    </source>
</evidence>
<dbReference type="PANTHER" id="PTHR47359">
    <property type="entry name" value="PEPTIDOGLYCAN DL-ENDOPEPTIDASE CWLO"/>
    <property type="match status" value="1"/>
</dbReference>
<dbReference type="PANTHER" id="PTHR47359:SF3">
    <property type="entry name" value="NLP_P60 DOMAIN-CONTAINING PROTEIN-RELATED"/>
    <property type="match status" value="1"/>
</dbReference>
<dbReference type="Gene3D" id="3.90.1720.10">
    <property type="entry name" value="endopeptidase domain like (from Nostoc punctiforme)"/>
    <property type="match status" value="1"/>
</dbReference>
<feature type="domain" description="NlpC/P60" evidence="5">
    <location>
        <begin position="156"/>
        <end position="278"/>
    </location>
</feature>
<dbReference type="PROSITE" id="PS51935">
    <property type="entry name" value="NLPC_P60"/>
    <property type="match status" value="1"/>
</dbReference>
<sequence>MNLDPRVTPIRDGIAARSLEGIVAAEVYLDPTPMTCALAATGVHREPSLGSEQVDQLLFGERFEVLEEEGAFALGQATRDGYVGYVAAAALAPPAPAPTHRVAALRTYAFEGPSIKSRAMSLLSLNSLVAVEAQEGRLAKVAGSGWVTVEHLSPIGVFEDDPAAVAERFVGAPYLWGGRESLGVDCSGLVQQALFACGRACPRDADQQQALGREIDRADFGRGDLVFWKGHVAIGVDAGRIVHANGHHMMTVVEPLEAAVERIKAAGYGEPTAFRRIL</sequence>
<dbReference type="AlphaFoldDB" id="B4RDS4"/>
<keyword evidence="2" id="KW-0645">Protease</keyword>